<dbReference type="AlphaFoldDB" id="A0AAV3XQ01"/>
<gene>
    <name evidence="2" type="ORF">MiSe_76270</name>
</gene>
<organism evidence="2 3">
    <name type="scientific">Microseira wollei NIES-4236</name>
    <dbReference type="NCBI Taxonomy" id="2530354"/>
    <lineage>
        <taxon>Bacteria</taxon>
        <taxon>Bacillati</taxon>
        <taxon>Cyanobacteriota</taxon>
        <taxon>Cyanophyceae</taxon>
        <taxon>Oscillatoriophycideae</taxon>
        <taxon>Aerosakkonematales</taxon>
        <taxon>Aerosakkonemataceae</taxon>
        <taxon>Microseira</taxon>
    </lineage>
</organism>
<evidence type="ECO:0000313" key="3">
    <source>
        <dbReference type="Proteomes" id="UP001050975"/>
    </source>
</evidence>
<keyword evidence="3" id="KW-1185">Reference proteome</keyword>
<proteinExistence type="predicted"/>
<dbReference type="InterPro" id="IPR002645">
    <property type="entry name" value="STAS_dom"/>
</dbReference>
<dbReference type="PROSITE" id="PS50801">
    <property type="entry name" value="STAS"/>
    <property type="match status" value="1"/>
</dbReference>
<dbReference type="RefSeq" id="WP_226590904.1">
    <property type="nucleotide sequence ID" value="NZ_BLAY01000183.1"/>
</dbReference>
<evidence type="ECO:0000313" key="2">
    <source>
        <dbReference type="EMBL" id="GET42809.1"/>
    </source>
</evidence>
<sequence length="117" mass="13310">MEIQDIQGENYKVICEPATGTVNFQGWLRLEGMAEYAPIVDLLNKVTANTTPTITLNLKDLQFLNSSGINMLSKFVIDVRKKKTIQLVVKGSEVIPWQSRSLKNLQRLMPDLKLEFE</sequence>
<dbReference type="InterPro" id="IPR036513">
    <property type="entry name" value="STAS_dom_sf"/>
</dbReference>
<dbReference type="SUPFAM" id="SSF52091">
    <property type="entry name" value="SpoIIaa-like"/>
    <property type="match status" value="1"/>
</dbReference>
<comment type="caution">
    <text evidence="2">The sequence shown here is derived from an EMBL/GenBank/DDBJ whole genome shotgun (WGS) entry which is preliminary data.</text>
</comment>
<dbReference type="NCBIfam" id="NF047705">
    <property type="entry name" value="slr1659_superfam"/>
    <property type="match status" value="1"/>
</dbReference>
<evidence type="ECO:0000259" key="1">
    <source>
        <dbReference type="PROSITE" id="PS50801"/>
    </source>
</evidence>
<feature type="domain" description="STAS" evidence="1">
    <location>
        <begin position="28"/>
        <end position="91"/>
    </location>
</feature>
<accession>A0AAV3XQ01</accession>
<reference evidence="2" key="1">
    <citation type="submission" date="2019-10" db="EMBL/GenBank/DDBJ databases">
        <title>Draft genome sequece of Microseira wollei NIES-4236.</title>
        <authorList>
            <person name="Yamaguchi H."/>
            <person name="Suzuki S."/>
            <person name="Kawachi M."/>
        </authorList>
    </citation>
    <scope>NUCLEOTIDE SEQUENCE</scope>
    <source>
        <strain evidence="2">NIES-4236</strain>
    </source>
</reference>
<dbReference type="Proteomes" id="UP001050975">
    <property type="component" value="Unassembled WGS sequence"/>
</dbReference>
<dbReference type="EMBL" id="BLAY01000183">
    <property type="protein sequence ID" value="GET42809.1"/>
    <property type="molecule type" value="Genomic_DNA"/>
</dbReference>
<name>A0AAV3XQ01_9CYAN</name>
<protein>
    <recommendedName>
        <fullName evidence="1">STAS domain-containing protein</fullName>
    </recommendedName>
</protein>